<organism evidence="6 7">
    <name type="scientific">Rhodopseudomonas julia</name>
    <dbReference type="NCBI Taxonomy" id="200617"/>
    <lineage>
        <taxon>Bacteria</taxon>
        <taxon>Pseudomonadati</taxon>
        <taxon>Pseudomonadota</taxon>
        <taxon>Alphaproteobacteria</taxon>
        <taxon>Hyphomicrobiales</taxon>
        <taxon>Nitrobacteraceae</taxon>
        <taxon>Rhodopseudomonas</taxon>
    </lineage>
</organism>
<feature type="domain" description="HTH tetR-type" evidence="5">
    <location>
        <begin position="17"/>
        <end position="76"/>
    </location>
</feature>
<evidence type="ECO:0000256" key="2">
    <source>
        <dbReference type="ARBA" id="ARBA00023125"/>
    </source>
</evidence>
<evidence type="ECO:0000259" key="5">
    <source>
        <dbReference type="PROSITE" id="PS50977"/>
    </source>
</evidence>
<dbReference type="SUPFAM" id="SSF46689">
    <property type="entry name" value="Homeodomain-like"/>
    <property type="match status" value="1"/>
</dbReference>
<dbReference type="InterPro" id="IPR036271">
    <property type="entry name" value="Tet_transcr_reg_TetR-rel_C_sf"/>
</dbReference>
<dbReference type="Pfam" id="PF21597">
    <property type="entry name" value="TetR_C_43"/>
    <property type="match status" value="1"/>
</dbReference>
<accession>A0ABU0C337</accession>
<keyword evidence="1" id="KW-0805">Transcription regulation</keyword>
<dbReference type="PANTHER" id="PTHR30055:SF234">
    <property type="entry name" value="HTH-TYPE TRANSCRIPTIONAL REGULATOR BETI"/>
    <property type="match status" value="1"/>
</dbReference>
<sequence length="199" mass="21977">MERKTEQPRRRPRADYLRNRERLLTAAAEVFRTHGGQATLEGVAKAAGVGIGTLYRHFPTREALFEAVYRREINEMVALAERLEGEADPVAALRQWVHANIRLIATKQGMLTALALAVDKSSEIYTYSYTSLTGAIARLLARAKEAGRMREDVTPEDLLLTLIGMCLVRTGPGFEDDVTRLADLFLDGLTKGQGDSGGM</sequence>
<evidence type="ECO:0000313" key="7">
    <source>
        <dbReference type="Proteomes" id="UP001230253"/>
    </source>
</evidence>
<dbReference type="EMBL" id="JAUSUK010000001">
    <property type="protein sequence ID" value="MDQ0324608.1"/>
    <property type="molecule type" value="Genomic_DNA"/>
</dbReference>
<evidence type="ECO:0000256" key="4">
    <source>
        <dbReference type="PROSITE-ProRule" id="PRU00335"/>
    </source>
</evidence>
<keyword evidence="3" id="KW-0804">Transcription</keyword>
<reference evidence="6 7" key="1">
    <citation type="submission" date="2023-07" db="EMBL/GenBank/DDBJ databases">
        <title>Genomic Encyclopedia of Type Strains, Phase IV (KMG-IV): sequencing the most valuable type-strain genomes for metagenomic binning, comparative biology and taxonomic classification.</title>
        <authorList>
            <person name="Goeker M."/>
        </authorList>
    </citation>
    <scope>NUCLEOTIDE SEQUENCE [LARGE SCALE GENOMIC DNA]</scope>
    <source>
        <strain evidence="6 7">DSM 11549</strain>
    </source>
</reference>
<comment type="caution">
    <text evidence="6">The sequence shown here is derived from an EMBL/GenBank/DDBJ whole genome shotgun (WGS) entry which is preliminary data.</text>
</comment>
<dbReference type="InterPro" id="IPR050109">
    <property type="entry name" value="HTH-type_TetR-like_transc_reg"/>
</dbReference>
<name>A0ABU0C337_9BRAD</name>
<dbReference type="RefSeq" id="WP_307152876.1">
    <property type="nucleotide sequence ID" value="NZ_JAUSUK010000001.1"/>
</dbReference>
<keyword evidence="7" id="KW-1185">Reference proteome</keyword>
<dbReference type="Pfam" id="PF00440">
    <property type="entry name" value="TetR_N"/>
    <property type="match status" value="1"/>
</dbReference>
<dbReference type="InterPro" id="IPR049445">
    <property type="entry name" value="TetR_SbtR-like_C"/>
</dbReference>
<evidence type="ECO:0000256" key="3">
    <source>
        <dbReference type="ARBA" id="ARBA00023163"/>
    </source>
</evidence>
<dbReference type="SUPFAM" id="SSF48498">
    <property type="entry name" value="Tetracyclin repressor-like, C-terminal domain"/>
    <property type="match status" value="1"/>
</dbReference>
<dbReference type="Proteomes" id="UP001230253">
    <property type="component" value="Unassembled WGS sequence"/>
</dbReference>
<dbReference type="Gene3D" id="1.10.357.10">
    <property type="entry name" value="Tetracycline Repressor, domain 2"/>
    <property type="match status" value="1"/>
</dbReference>
<gene>
    <name evidence="6" type="ORF">J2R99_000457</name>
</gene>
<evidence type="ECO:0000256" key="1">
    <source>
        <dbReference type="ARBA" id="ARBA00023015"/>
    </source>
</evidence>
<evidence type="ECO:0000313" key="6">
    <source>
        <dbReference type="EMBL" id="MDQ0324608.1"/>
    </source>
</evidence>
<feature type="DNA-binding region" description="H-T-H motif" evidence="4">
    <location>
        <begin position="39"/>
        <end position="58"/>
    </location>
</feature>
<proteinExistence type="predicted"/>
<dbReference type="PROSITE" id="PS50977">
    <property type="entry name" value="HTH_TETR_2"/>
    <property type="match status" value="1"/>
</dbReference>
<dbReference type="PRINTS" id="PR00455">
    <property type="entry name" value="HTHTETR"/>
</dbReference>
<dbReference type="InterPro" id="IPR001647">
    <property type="entry name" value="HTH_TetR"/>
</dbReference>
<protein>
    <submittedName>
        <fullName evidence="6">AcrR family transcriptional regulator</fullName>
    </submittedName>
</protein>
<dbReference type="InterPro" id="IPR009057">
    <property type="entry name" value="Homeodomain-like_sf"/>
</dbReference>
<dbReference type="PANTHER" id="PTHR30055">
    <property type="entry name" value="HTH-TYPE TRANSCRIPTIONAL REGULATOR RUTR"/>
    <property type="match status" value="1"/>
</dbReference>
<keyword evidence="2 4" id="KW-0238">DNA-binding</keyword>